<evidence type="ECO:0000256" key="1">
    <source>
        <dbReference type="ARBA" id="ARBA00000085"/>
    </source>
</evidence>
<dbReference type="GO" id="GO:0000155">
    <property type="term" value="F:phosphorelay sensor kinase activity"/>
    <property type="evidence" value="ECO:0007669"/>
    <property type="project" value="InterPro"/>
</dbReference>
<dbReference type="PRINTS" id="PR00344">
    <property type="entry name" value="BCTRLSENSOR"/>
</dbReference>
<dbReference type="AlphaFoldDB" id="A0AA37Q9F6"/>
<dbReference type="RefSeq" id="WP_284349202.1">
    <property type="nucleotide sequence ID" value="NZ_BRXS01000002.1"/>
</dbReference>
<reference evidence="9" key="1">
    <citation type="submission" date="2022-08" db="EMBL/GenBank/DDBJ databases">
        <title>Draft genome sequencing of Roseisolibacter agri AW1220.</title>
        <authorList>
            <person name="Tobiishi Y."/>
            <person name="Tonouchi A."/>
        </authorList>
    </citation>
    <scope>NUCLEOTIDE SEQUENCE</scope>
    <source>
        <strain evidence="9">AW1220</strain>
    </source>
</reference>
<protein>
    <recommendedName>
        <fullName evidence="2">histidine kinase</fullName>
        <ecNumber evidence="2">2.7.13.3</ecNumber>
    </recommendedName>
</protein>
<keyword evidence="4" id="KW-0808">Transferase</keyword>
<dbReference type="Gene3D" id="3.30.565.10">
    <property type="entry name" value="Histidine kinase-like ATPase, C-terminal domain"/>
    <property type="match status" value="1"/>
</dbReference>
<keyword evidence="3" id="KW-0597">Phosphoprotein</keyword>
<dbReference type="PANTHER" id="PTHR43711">
    <property type="entry name" value="TWO-COMPONENT HISTIDINE KINASE"/>
    <property type="match status" value="1"/>
</dbReference>
<dbReference type="InterPro" id="IPR005467">
    <property type="entry name" value="His_kinase_dom"/>
</dbReference>
<accession>A0AA37Q9F6</accession>
<keyword evidence="7" id="KW-0472">Membrane</keyword>
<organism evidence="9 10">
    <name type="scientific">Roseisolibacter agri</name>
    <dbReference type="NCBI Taxonomy" id="2014610"/>
    <lineage>
        <taxon>Bacteria</taxon>
        <taxon>Pseudomonadati</taxon>
        <taxon>Gemmatimonadota</taxon>
        <taxon>Gemmatimonadia</taxon>
        <taxon>Gemmatimonadales</taxon>
        <taxon>Gemmatimonadaceae</taxon>
        <taxon>Roseisolibacter</taxon>
    </lineage>
</organism>
<feature type="domain" description="Histidine kinase" evidence="8">
    <location>
        <begin position="332"/>
        <end position="552"/>
    </location>
</feature>
<comment type="catalytic activity">
    <reaction evidence="1">
        <text>ATP + protein L-histidine = ADP + protein N-phospho-L-histidine.</text>
        <dbReference type="EC" id="2.7.13.3"/>
    </reaction>
</comment>
<sequence length="580" mass="63865">MTAWWRALRARGWRSLVVTGALFGTMLISVAGAWAVREAWIEHQHSVETALDEYARYAARAFAEQVTESGILLRSQVNAVTSLPADVHPLTLAEYAAAAGAVLDGRLGKERDPGRGYFRLDLRTGRYEALGAAADIPRMRDTLPHLARDHAKRHDTYYAVVFSNVRAPGNVITVTTASQRNRDGSQVAVFGYLTSRSVLVRTLPGTVPRRASMLLPPSQVGTRWVYGADTIPDTLVALQRIDEDGTEVFHTPQRYTSDARGEFVFRGLTSTKTVATLHPDLVRELRAEYLHPERQRLQLVLPVLALLLAGAGTLHLRRERELQQARRDFVASVSHELRTPLAQIRMFSETLQLRRERDDEERMRWLGVIGREARRLGDLVENILLFSHIDAARVRLEPERTDIGELVEEVVEAYVPVAEQRQMRLVADAPSRIYALVDPRALRQVVVNLLDNALKYGPSGQTVSLEVERCTLPEGPCVRLFVSDQGPGVPRADRARLWQPFVRLGGAGHNAGGSGIGLSVVRSLVEQHGGTVAVEDAPGGGARFVVVIPLGAGMPTPATTAEMRAAVAPNRAAEQTHVPS</sequence>
<dbReference type="Proteomes" id="UP001161325">
    <property type="component" value="Unassembled WGS sequence"/>
</dbReference>
<evidence type="ECO:0000256" key="5">
    <source>
        <dbReference type="ARBA" id="ARBA00022777"/>
    </source>
</evidence>
<proteinExistence type="predicted"/>
<evidence type="ECO:0000313" key="9">
    <source>
        <dbReference type="EMBL" id="GLC24756.1"/>
    </source>
</evidence>
<evidence type="ECO:0000256" key="4">
    <source>
        <dbReference type="ARBA" id="ARBA00022679"/>
    </source>
</evidence>
<dbReference type="EMBL" id="BRXS01000002">
    <property type="protein sequence ID" value="GLC24756.1"/>
    <property type="molecule type" value="Genomic_DNA"/>
</dbReference>
<dbReference type="SUPFAM" id="SSF55874">
    <property type="entry name" value="ATPase domain of HSP90 chaperone/DNA topoisomerase II/histidine kinase"/>
    <property type="match status" value="1"/>
</dbReference>
<dbReference type="PROSITE" id="PS50109">
    <property type="entry name" value="HIS_KIN"/>
    <property type="match status" value="1"/>
</dbReference>
<keyword evidence="5" id="KW-0418">Kinase</keyword>
<comment type="caution">
    <text evidence="9">The sequence shown here is derived from an EMBL/GenBank/DDBJ whole genome shotgun (WGS) entry which is preliminary data.</text>
</comment>
<evidence type="ECO:0000256" key="6">
    <source>
        <dbReference type="ARBA" id="ARBA00023012"/>
    </source>
</evidence>
<evidence type="ECO:0000256" key="3">
    <source>
        <dbReference type="ARBA" id="ARBA00022553"/>
    </source>
</evidence>
<dbReference type="CDD" id="cd00082">
    <property type="entry name" value="HisKA"/>
    <property type="match status" value="1"/>
</dbReference>
<dbReference type="SUPFAM" id="SSF47384">
    <property type="entry name" value="Homodimeric domain of signal transducing histidine kinase"/>
    <property type="match status" value="1"/>
</dbReference>
<keyword evidence="6" id="KW-0902">Two-component regulatory system</keyword>
<name>A0AA37Q9F6_9BACT</name>
<dbReference type="InterPro" id="IPR036890">
    <property type="entry name" value="HATPase_C_sf"/>
</dbReference>
<dbReference type="InterPro" id="IPR003594">
    <property type="entry name" value="HATPase_dom"/>
</dbReference>
<dbReference type="PANTHER" id="PTHR43711:SF1">
    <property type="entry name" value="HISTIDINE KINASE 1"/>
    <property type="match status" value="1"/>
</dbReference>
<dbReference type="EC" id="2.7.13.3" evidence="2"/>
<dbReference type="Gene3D" id="1.10.287.130">
    <property type="match status" value="1"/>
</dbReference>
<dbReference type="Pfam" id="PF02518">
    <property type="entry name" value="HATPase_c"/>
    <property type="match status" value="1"/>
</dbReference>
<dbReference type="SMART" id="SM00388">
    <property type="entry name" value="HisKA"/>
    <property type="match status" value="1"/>
</dbReference>
<dbReference type="Pfam" id="PF00512">
    <property type="entry name" value="HisKA"/>
    <property type="match status" value="1"/>
</dbReference>
<dbReference type="InterPro" id="IPR003661">
    <property type="entry name" value="HisK_dim/P_dom"/>
</dbReference>
<evidence type="ECO:0000256" key="2">
    <source>
        <dbReference type="ARBA" id="ARBA00012438"/>
    </source>
</evidence>
<dbReference type="InterPro" id="IPR050736">
    <property type="entry name" value="Sensor_HK_Regulatory"/>
</dbReference>
<dbReference type="SMART" id="SM00387">
    <property type="entry name" value="HATPase_c"/>
    <property type="match status" value="1"/>
</dbReference>
<dbReference type="FunFam" id="1.10.287.130:FF:000001">
    <property type="entry name" value="Two-component sensor histidine kinase"/>
    <property type="match status" value="1"/>
</dbReference>
<dbReference type="FunFam" id="3.30.565.10:FF:000006">
    <property type="entry name" value="Sensor histidine kinase WalK"/>
    <property type="match status" value="1"/>
</dbReference>
<dbReference type="InterPro" id="IPR004358">
    <property type="entry name" value="Sig_transdc_His_kin-like_C"/>
</dbReference>
<keyword evidence="10" id="KW-1185">Reference proteome</keyword>
<gene>
    <name evidence="9" type="ORF">rosag_12690</name>
</gene>
<evidence type="ECO:0000313" key="10">
    <source>
        <dbReference type="Proteomes" id="UP001161325"/>
    </source>
</evidence>
<dbReference type="InterPro" id="IPR036097">
    <property type="entry name" value="HisK_dim/P_sf"/>
</dbReference>
<evidence type="ECO:0000259" key="8">
    <source>
        <dbReference type="PROSITE" id="PS50109"/>
    </source>
</evidence>
<evidence type="ECO:0000256" key="7">
    <source>
        <dbReference type="ARBA" id="ARBA00023136"/>
    </source>
</evidence>